<dbReference type="InterPro" id="IPR012944">
    <property type="entry name" value="SusD_RagB_dom"/>
</dbReference>
<dbReference type="RefSeq" id="WP_377185511.1">
    <property type="nucleotide sequence ID" value="NZ_JBHUPD010000002.1"/>
</dbReference>
<comment type="subcellular location">
    <subcellularLocation>
        <location evidence="1">Cell outer membrane</location>
    </subcellularLocation>
</comment>
<keyword evidence="3" id="KW-0732">Signal</keyword>
<evidence type="ECO:0000259" key="6">
    <source>
        <dbReference type="Pfam" id="PF07980"/>
    </source>
</evidence>
<evidence type="ECO:0000256" key="4">
    <source>
        <dbReference type="ARBA" id="ARBA00023136"/>
    </source>
</evidence>
<dbReference type="PROSITE" id="PS51257">
    <property type="entry name" value="PROKAR_LIPOPROTEIN"/>
    <property type="match status" value="1"/>
</dbReference>
<comment type="similarity">
    <text evidence="2">Belongs to the SusD family.</text>
</comment>
<dbReference type="InterPro" id="IPR033985">
    <property type="entry name" value="SusD-like_N"/>
</dbReference>
<dbReference type="EMBL" id="JBHUPD010000002">
    <property type="protein sequence ID" value="MFD2873111.1"/>
    <property type="molecule type" value="Genomic_DNA"/>
</dbReference>
<comment type="caution">
    <text evidence="8">The sequence shown here is derived from an EMBL/GenBank/DDBJ whole genome shotgun (WGS) entry which is preliminary data.</text>
</comment>
<keyword evidence="9" id="KW-1185">Reference proteome</keyword>
<dbReference type="Pfam" id="PF07980">
    <property type="entry name" value="SusD_RagB"/>
    <property type="match status" value="1"/>
</dbReference>
<accession>A0ABW5YCY1</accession>
<organism evidence="8 9">
    <name type="scientific">Mucilaginibacter ximonensis</name>
    <dbReference type="NCBI Taxonomy" id="538021"/>
    <lineage>
        <taxon>Bacteria</taxon>
        <taxon>Pseudomonadati</taxon>
        <taxon>Bacteroidota</taxon>
        <taxon>Sphingobacteriia</taxon>
        <taxon>Sphingobacteriales</taxon>
        <taxon>Sphingobacteriaceae</taxon>
        <taxon>Mucilaginibacter</taxon>
    </lineage>
</organism>
<keyword evidence="4" id="KW-0472">Membrane</keyword>
<evidence type="ECO:0000256" key="3">
    <source>
        <dbReference type="ARBA" id="ARBA00022729"/>
    </source>
</evidence>
<gene>
    <name evidence="8" type="ORF">ACFS5N_11565</name>
</gene>
<dbReference type="CDD" id="cd08977">
    <property type="entry name" value="SusD"/>
    <property type="match status" value="1"/>
</dbReference>
<name>A0ABW5YCY1_9SPHI</name>
<protein>
    <submittedName>
        <fullName evidence="8">RagB/SusD family nutrient uptake outer membrane protein</fullName>
    </submittedName>
</protein>
<evidence type="ECO:0000313" key="8">
    <source>
        <dbReference type="EMBL" id="MFD2873111.1"/>
    </source>
</evidence>
<evidence type="ECO:0000256" key="5">
    <source>
        <dbReference type="ARBA" id="ARBA00023237"/>
    </source>
</evidence>
<dbReference type="Pfam" id="PF14322">
    <property type="entry name" value="SusD-like_3"/>
    <property type="match status" value="1"/>
</dbReference>
<dbReference type="Proteomes" id="UP001597557">
    <property type="component" value="Unassembled WGS sequence"/>
</dbReference>
<feature type="domain" description="SusD-like N-terminal" evidence="7">
    <location>
        <begin position="61"/>
        <end position="226"/>
    </location>
</feature>
<evidence type="ECO:0000256" key="2">
    <source>
        <dbReference type="ARBA" id="ARBA00006275"/>
    </source>
</evidence>
<feature type="domain" description="RagB/SusD" evidence="6">
    <location>
        <begin position="266"/>
        <end position="500"/>
    </location>
</feature>
<sequence>MKAKNKSYIFLAAALFVTVMGCKKILDQPVRGQYTDKDFFTNDANTTLAVNAAYTSATFTDASSNALWVLGDVASDDAIKGGSAGDQADFQLINDFNINPNNSAVEAVWKRYFQGVFTCNVVTDGLSGNTPGISATVKAQALAQAKFLRAYYYFILTTAYGNIPLHLKVETPTEAQKPVSTQAVIYAQIEKDCTEAAADLPTSWSGADLGRATKGAALALLAKTYLFEQKWALAASTAKAVEDLNVYSLLPVFADNFRAATKNNAEAVFTVWHQSGLTPYQGNNLNQWFAPRTLNGYGFFYPTQSLVDNFEKSPGGVDDPRLDYTVARAGHPYFDSAFDPTWTSTGYLSKKDCQPLSEIPATIKGDGNLNYPAIRFADVLLIEAEALNESGNSAAALVPLNKVRKRARESYLYDNTLPGFGTVPAGLLPDITTTDQGSLRDIIRKERRSELALEFHRFFDVIRYGQAYAQSALSDVPLFNYNKNKFFPIPQSERDANPKLGL</sequence>
<dbReference type="Gene3D" id="1.25.40.390">
    <property type="match status" value="1"/>
</dbReference>
<dbReference type="InterPro" id="IPR011990">
    <property type="entry name" value="TPR-like_helical_dom_sf"/>
</dbReference>
<reference evidence="9" key="1">
    <citation type="journal article" date="2019" name="Int. J. Syst. Evol. Microbiol.">
        <title>The Global Catalogue of Microorganisms (GCM) 10K type strain sequencing project: providing services to taxonomists for standard genome sequencing and annotation.</title>
        <authorList>
            <consortium name="The Broad Institute Genomics Platform"/>
            <consortium name="The Broad Institute Genome Sequencing Center for Infectious Disease"/>
            <person name="Wu L."/>
            <person name="Ma J."/>
        </authorList>
    </citation>
    <scope>NUCLEOTIDE SEQUENCE [LARGE SCALE GENOMIC DNA]</scope>
    <source>
        <strain evidence="9">KCTC 22437</strain>
    </source>
</reference>
<evidence type="ECO:0000259" key="7">
    <source>
        <dbReference type="Pfam" id="PF14322"/>
    </source>
</evidence>
<keyword evidence="5" id="KW-0998">Cell outer membrane</keyword>
<dbReference type="SUPFAM" id="SSF48452">
    <property type="entry name" value="TPR-like"/>
    <property type="match status" value="1"/>
</dbReference>
<proteinExistence type="inferred from homology"/>
<evidence type="ECO:0000313" key="9">
    <source>
        <dbReference type="Proteomes" id="UP001597557"/>
    </source>
</evidence>
<evidence type="ECO:0000256" key="1">
    <source>
        <dbReference type="ARBA" id="ARBA00004442"/>
    </source>
</evidence>